<organism evidence="1 2">
    <name type="scientific">Pyricularia oryzae (strain 70-15 / ATCC MYA-4617 / FGSC 8958)</name>
    <name type="common">Rice blast fungus</name>
    <name type="synonym">Magnaporthe oryzae</name>
    <dbReference type="NCBI Taxonomy" id="242507"/>
    <lineage>
        <taxon>Eukaryota</taxon>
        <taxon>Fungi</taxon>
        <taxon>Dikarya</taxon>
        <taxon>Ascomycota</taxon>
        <taxon>Pezizomycotina</taxon>
        <taxon>Sordariomycetes</taxon>
        <taxon>Sordariomycetidae</taxon>
        <taxon>Magnaporthales</taxon>
        <taxon>Pyriculariaceae</taxon>
        <taxon>Pyricularia</taxon>
    </lineage>
</organism>
<feature type="non-terminal residue" evidence="1">
    <location>
        <position position="1"/>
    </location>
</feature>
<reference evidence="1 2" key="1">
    <citation type="journal article" date="2005" name="Nature">
        <title>The genome sequence of the rice blast fungus Magnaporthe grisea.</title>
        <authorList>
            <person name="Dean R.A."/>
            <person name="Talbot N.J."/>
            <person name="Ebbole D.J."/>
            <person name="Farman M.L."/>
            <person name="Mitchell T.K."/>
            <person name="Orbach M.J."/>
            <person name="Thon M."/>
            <person name="Kulkarni R."/>
            <person name="Xu J.R."/>
            <person name="Pan H."/>
            <person name="Read N.D."/>
            <person name="Lee Y.H."/>
            <person name="Carbone I."/>
            <person name="Brown D."/>
            <person name="Oh Y.Y."/>
            <person name="Donofrio N."/>
            <person name="Jeong J.S."/>
            <person name="Soanes D.M."/>
            <person name="Djonovic S."/>
            <person name="Kolomiets E."/>
            <person name="Rehmeyer C."/>
            <person name="Li W."/>
            <person name="Harding M."/>
            <person name="Kim S."/>
            <person name="Lebrun M.H."/>
            <person name="Bohnert H."/>
            <person name="Coughlan S."/>
            <person name="Butler J."/>
            <person name="Calvo S."/>
            <person name="Ma L.J."/>
            <person name="Nicol R."/>
            <person name="Purcell S."/>
            <person name="Nusbaum C."/>
            <person name="Galagan J.E."/>
            <person name="Birren B.W."/>
        </authorList>
    </citation>
    <scope>NUCLEOTIDE SEQUENCE [LARGE SCALE GENOMIC DNA]</scope>
    <source>
        <strain evidence="2">70-15 / ATCC MYA-4617 / FGSC 8958</strain>
    </source>
</reference>
<dbReference type="AlphaFoldDB" id="G4N8N7"/>
<dbReference type="InParanoid" id="G4N8N7"/>
<reference key="2">
    <citation type="submission" date="2011-05" db="EMBL/GenBank/DDBJ databases">
        <title>The Genome Sequence of Magnaporthe oryzae 70-15.</title>
        <authorList>
            <consortium name="The Broad Institute Genome Sequencing Platform"/>
            <person name="Ma L.-J."/>
            <person name="Dead R."/>
            <person name="Young S.K."/>
            <person name="Zeng Q."/>
            <person name="Gargeya S."/>
            <person name="Fitzgerald M."/>
            <person name="Haas B."/>
            <person name="Abouelleil A."/>
            <person name="Alvarado L."/>
            <person name="Arachchi H.M."/>
            <person name="Berlin A."/>
            <person name="Brown A."/>
            <person name="Chapman S.B."/>
            <person name="Chen Z."/>
            <person name="Dunbar C."/>
            <person name="Freedman E."/>
            <person name="Gearin G."/>
            <person name="Gellesch M."/>
            <person name="Goldberg J."/>
            <person name="Griggs A."/>
            <person name="Gujja S."/>
            <person name="Heiman D."/>
            <person name="Howarth C."/>
            <person name="Larson L."/>
            <person name="Lui A."/>
            <person name="MacDonald P.J.P."/>
            <person name="Mehta T."/>
            <person name="Montmayeur A."/>
            <person name="Murphy C."/>
            <person name="Neiman D."/>
            <person name="Pearson M."/>
            <person name="Priest M."/>
            <person name="Roberts A."/>
            <person name="Saif S."/>
            <person name="Shea T."/>
            <person name="Shenoy N."/>
            <person name="Sisk P."/>
            <person name="Stolte C."/>
            <person name="Sykes S."/>
            <person name="Yandava C."/>
            <person name="Wortman J."/>
            <person name="Nusbaum C."/>
            <person name="Birren B."/>
        </authorList>
    </citation>
    <scope>NUCLEOTIDE SEQUENCE</scope>
    <source>
        <strain>70-15</strain>
    </source>
</reference>
<dbReference type="Proteomes" id="UP000009058">
    <property type="component" value="Chromosome 4"/>
</dbReference>
<gene>
    <name evidence="1" type="ORF">MGG_17100</name>
</gene>
<proteinExistence type="predicted"/>
<dbReference type="EMBL" id="CM001234">
    <property type="protein sequence ID" value="EHA50231.1"/>
    <property type="molecule type" value="Genomic_DNA"/>
</dbReference>
<dbReference type="GeneID" id="12984495"/>
<sequence length="94" mass="10584">QSHARVFFFYYSGQKPHGKRVACKDAKLDDPNYLLPASLVPLLRTPGVADHQGHLLGDGKKGTITTQVSSQRKQMWARQKISGDRGRELEFEFA</sequence>
<dbReference type="KEGG" id="mgr:MGG_17100"/>
<protein>
    <submittedName>
        <fullName evidence="1">Uncharacterized protein</fullName>
    </submittedName>
</protein>
<evidence type="ECO:0000313" key="2">
    <source>
        <dbReference type="Proteomes" id="UP000009058"/>
    </source>
</evidence>
<dbReference type="VEuPathDB" id="FungiDB:MGG_17100"/>
<accession>G4N8N7</accession>
<evidence type="ECO:0000313" key="1">
    <source>
        <dbReference type="EMBL" id="EHA50231.1"/>
    </source>
</evidence>
<name>G4N8N7_PYRO7</name>
<dbReference type="RefSeq" id="XP_003716550.1">
    <property type="nucleotide sequence ID" value="XM_003716502.1"/>
</dbReference>
<keyword evidence="2" id="KW-1185">Reference proteome</keyword>